<feature type="transmembrane region" description="Helical" evidence="7">
    <location>
        <begin position="222"/>
        <end position="245"/>
    </location>
</feature>
<organism evidence="9 10">
    <name type="scientific">Paenibacillus chartarius</name>
    <dbReference type="NCBI Taxonomy" id="747481"/>
    <lineage>
        <taxon>Bacteria</taxon>
        <taxon>Bacillati</taxon>
        <taxon>Bacillota</taxon>
        <taxon>Bacilli</taxon>
        <taxon>Bacillales</taxon>
        <taxon>Paenibacillaceae</taxon>
        <taxon>Paenibacillus</taxon>
    </lineage>
</organism>
<evidence type="ECO:0000256" key="2">
    <source>
        <dbReference type="ARBA" id="ARBA00022448"/>
    </source>
</evidence>
<dbReference type="PROSITE" id="PS50928">
    <property type="entry name" value="ABC_TM1"/>
    <property type="match status" value="1"/>
</dbReference>
<gene>
    <name evidence="9" type="ORF">ACFFK0_10920</name>
</gene>
<dbReference type="InterPro" id="IPR000515">
    <property type="entry name" value="MetI-like"/>
</dbReference>
<dbReference type="SUPFAM" id="SSF161098">
    <property type="entry name" value="MetI-like"/>
    <property type="match status" value="1"/>
</dbReference>
<dbReference type="Proteomes" id="UP001589776">
    <property type="component" value="Unassembled WGS sequence"/>
</dbReference>
<dbReference type="InterPro" id="IPR035906">
    <property type="entry name" value="MetI-like_sf"/>
</dbReference>
<evidence type="ECO:0000256" key="7">
    <source>
        <dbReference type="RuleBase" id="RU363032"/>
    </source>
</evidence>
<dbReference type="InterPro" id="IPR051393">
    <property type="entry name" value="ABC_transporter_permease"/>
</dbReference>
<dbReference type="Pfam" id="PF00528">
    <property type="entry name" value="BPD_transp_1"/>
    <property type="match status" value="1"/>
</dbReference>
<evidence type="ECO:0000313" key="10">
    <source>
        <dbReference type="Proteomes" id="UP001589776"/>
    </source>
</evidence>
<keyword evidence="2 7" id="KW-0813">Transport</keyword>
<keyword evidence="4 7" id="KW-0812">Transmembrane</keyword>
<evidence type="ECO:0000256" key="6">
    <source>
        <dbReference type="ARBA" id="ARBA00023136"/>
    </source>
</evidence>
<comment type="similarity">
    <text evidence="7">Belongs to the binding-protein-dependent transport system permease family.</text>
</comment>
<evidence type="ECO:0000313" key="9">
    <source>
        <dbReference type="EMBL" id="MFC0212958.1"/>
    </source>
</evidence>
<reference evidence="9 10" key="1">
    <citation type="submission" date="2024-09" db="EMBL/GenBank/DDBJ databases">
        <authorList>
            <person name="Sun Q."/>
            <person name="Mori K."/>
        </authorList>
    </citation>
    <scope>NUCLEOTIDE SEQUENCE [LARGE SCALE GENOMIC DNA]</scope>
    <source>
        <strain evidence="9 10">CCM 7759</strain>
    </source>
</reference>
<dbReference type="PANTHER" id="PTHR30193">
    <property type="entry name" value="ABC TRANSPORTER PERMEASE PROTEIN"/>
    <property type="match status" value="1"/>
</dbReference>
<name>A0ABV6DK16_9BACL</name>
<protein>
    <submittedName>
        <fullName evidence="9">Carbohydrate ABC transporter permease</fullName>
    </submittedName>
</protein>
<feature type="transmembrane region" description="Helical" evidence="7">
    <location>
        <begin position="128"/>
        <end position="149"/>
    </location>
</feature>
<keyword evidence="5 7" id="KW-1133">Transmembrane helix</keyword>
<evidence type="ECO:0000256" key="4">
    <source>
        <dbReference type="ARBA" id="ARBA00022692"/>
    </source>
</evidence>
<feature type="transmembrane region" description="Helical" evidence="7">
    <location>
        <begin position="284"/>
        <end position="306"/>
    </location>
</feature>
<keyword evidence="10" id="KW-1185">Reference proteome</keyword>
<dbReference type="RefSeq" id="WP_377470206.1">
    <property type="nucleotide sequence ID" value="NZ_JBHLWN010000043.1"/>
</dbReference>
<evidence type="ECO:0000256" key="3">
    <source>
        <dbReference type="ARBA" id="ARBA00022475"/>
    </source>
</evidence>
<dbReference type="CDD" id="cd06261">
    <property type="entry name" value="TM_PBP2"/>
    <property type="match status" value="1"/>
</dbReference>
<accession>A0ABV6DK16</accession>
<dbReference type="PANTHER" id="PTHR30193:SF37">
    <property type="entry name" value="INNER MEMBRANE ABC TRANSPORTER PERMEASE PROTEIN YCJO"/>
    <property type="match status" value="1"/>
</dbReference>
<evidence type="ECO:0000256" key="1">
    <source>
        <dbReference type="ARBA" id="ARBA00004651"/>
    </source>
</evidence>
<keyword evidence="6 7" id="KW-0472">Membrane</keyword>
<proteinExistence type="inferred from homology"/>
<feature type="transmembrane region" description="Helical" evidence="7">
    <location>
        <begin position="30"/>
        <end position="54"/>
    </location>
</feature>
<comment type="subcellular location">
    <subcellularLocation>
        <location evidence="1 7">Cell membrane</location>
        <topology evidence="1 7">Multi-pass membrane protein</topology>
    </subcellularLocation>
</comment>
<keyword evidence="3" id="KW-1003">Cell membrane</keyword>
<feature type="domain" description="ABC transmembrane type-1" evidence="8">
    <location>
        <begin position="91"/>
        <end position="302"/>
    </location>
</feature>
<sequence>MEETIKQVDIGRKQGHTAPRFTIGYHRKRYLFIYGCLLLPLLFFFTVRVIPMLYSFNVSFHQWDMLSEEKPFVGLANYRALFEDAVFLTAIRNTAVYVVLGVLGQLAAGMAIALLLRRIVFLRGFFRAVYFLPYITSVVAVSWVFRWILMKNGIANSWLLAWGFDAQPFLYSTTQAIFLITAVMVWQHIGFQMLIFLAGLDNIPAIYYDAASIDGAGRFRTWIHITLPLLNPVIVFSVVMATIGFLQSFTQILNMTAGGPLNSTISIVLHIYNSAFKSFNMGYASAGSVVLFVMILALVAVQLKLVERKVEH</sequence>
<feature type="transmembrane region" description="Helical" evidence="7">
    <location>
        <begin position="95"/>
        <end position="116"/>
    </location>
</feature>
<dbReference type="Gene3D" id="1.10.3720.10">
    <property type="entry name" value="MetI-like"/>
    <property type="match status" value="1"/>
</dbReference>
<evidence type="ECO:0000256" key="5">
    <source>
        <dbReference type="ARBA" id="ARBA00022989"/>
    </source>
</evidence>
<comment type="caution">
    <text evidence="9">The sequence shown here is derived from an EMBL/GenBank/DDBJ whole genome shotgun (WGS) entry which is preliminary data.</text>
</comment>
<dbReference type="EMBL" id="JBHLWN010000043">
    <property type="protein sequence ID" value="MFC0212958.1"/>
    <property type="molecule type" value="Genomic_DNA"/>
</dbReference>
<evidence type="ECO:0000259" key="8">
    <source>
        <dbReference type="PROSITE" id="PS50928"/>
    </source>
</evidence>